<keyword evidence="3" id="KW-1185">Reference proteome</keyword>
<dbReference type="Proteomes" id="UP001140560">
    <property type="component" value="Unassembled WGS sequence"/>
</dbReference>
<protein>
    <submittedName>
        <fullName evidence="2">Uncharacterized protein</fullName>
    </submittedName>
</protein>
<organism evidence="2 3">
    <name type="scientific">Neocucurbitaria cava</name>
    <dbReference type="NCBI Taxonomy" id="798079"/>
    <lineage>
        <taxon>Eukaryota</taxon>
        <taxon>Fungi</taxon>
        <taxon>Dikarya</taxon>
        <taxon>Ascomycota</taxon>
        <taxon>Pezizomycotina</taxon>
        <taxon>Dothideomycetes</taxon>
        <taxon>Pleosporomycetidae</taxon>
        <taxon>Pleosporales</taxon>
        <taxon>Pleosporineae</taxon>
        <taxon>Cucurbitariaceae</taxon>
        <taxon>Neocucurbitaria</taxon>
    </lineage>
</organism>
<feature type="compositionally biased region" description="Basic and acidic residues" evidence="1">
    <location>
        <begin position="7"/>
        <end position="20"/>
    </location>
</feature>
<sequence length="433" mass="49527">MFRRIASKADLDRPVARRSDPPPTADRLVAHKVTRRATRMYRRIASIDPLIAREANQDDENVDSLELPTDQSSMNRLTADIWDDAAGVNDPRTICPTSLDYGDARRRQILADFYCRRRSPESLLDERPIKILAANGDVKADVFLAWLLYRESGSTSYLQIARVVAPVKLWGIMTRQLGNSARYFGELIDETLRMHDARLDLSASEIHASIFDDENMMAILNARGTVLLNMCFHNTPQQLKIVKLAAMAQLINRHVSRPVKAPRHAKDYSILLTKSCAGQSQVFYAATQCILPLIRDDIETLMLEAISDFSEKDKQVQLDYIFDLQRRAQTWKAWFTMQAGYDWSGPPSRQDGIRQGMERWRTHGELILQRFGMEFQNLVKSIGVTGNSDLLMKGSGYMGPLPANMDNLLRSYDELKLPWIKRRSTGRWFYNPL</sequence>
<evidence type="ECO:0000313" key="2">
    <source>
        <dbReference type="EMBL" id="KAJ4368909.1"/>
    </source>
</evidence>
<dbReference type="AlphaFoldDB" id="A0A9W9CKT5"/>
<dbReference type="OrthoDB" id="3798674at2759"/>
<gene>
    <name evidence="2" type="ORF">N0V83_005991</name>
</gene>
<accession>A0A9W9CKT5</accession>
<evidence type="ECO:0000313" key="3">
    <source>
        <dbReference type="Proteomes" id="UP001140560"/>
    </source>
</evidence>
<dbReference type="EMBL" id="JAPEUY010000010">
    <property type="protein sequence ID" value="KAJ4368909.1"/>
    <property type="molecule type" value="Genomic_DNA"/>
</dbReference>
<reference evidence="2" key="1">
    <citation type="submission" date="2022-10" db="EMBL/GenBank/DDBJ databases">
        <title>Tapping the CABI collections for fungal endophytes: first genome assemblies for Collariella, Neodidymelliopsis, Ascochyta clinopodiicola, Didymella pomorum, Didymosphaeria variabile, Neocosmospora piperis and Neocucurbitaria cava.</title>
        <authorList>
            <person name="Hill R."/>
        </authorList>
    </citation>
    <scope>NUCLEOTIDE SEQUENCE</scope>
    <source>
        <strain evidence="2">IMI 356814</strain>
    </source>
</reference>
<proteinExistence type="predicted"/>
<evidence type="ECO:0000256" key="1">
    <source>
        <dbReference type="SAM" id="MobiDB-lite"/>
    </source>
</evidence>
<feature type="region of interest" description="Disordered" evidence="1">
    <location>
        <begin position="1"/>
        <end position="26"/>
    </location>
</feature>
<comment type="caution">
    <text evidence="2">The sequence shown here is derived from an EMBL/GenBank/DDBJ whole genome shotgun (WGS) entry which is preliminary data.</text>
</comment>
<name>A0A9W9CKT5_9PLEO</name>